<dbReference type="EMBL" id="JAWUZT010000005">
    <property type="protein sequence ID" value="MDW8515113.1"/>
    <property type="molecule type" value="Genomic_DNA"/>
</dbReference>
<evidence type="ECO:0000313" key="3">
    <source>
        <dbReference type="Proteomes" id="UP001284771"/>
    </source>
</evidence>
<comment type="caution">
    <text evidence="2">The sequence shown here is derived from an EMBL/GenBank/DDBJ whole genome shotgun (WGS) entry which is preliminary data.</text>
</comment>
<evidence type="ECO:0000313" key="2">
    <source>
        <dbReference type="EMBL" id="MDW8515113.1"/>
    </source>
</evidence>
<gene>
    <name evidence="2" type="ORF">RIB56_03130</name>
</gene>
<evidence type="ECO:0008006" key="4">
    <source>
        <dbReference type="Google" id="ProtNLM"/>
    </source>
</evidence>
<feature type="region of interest" description="Disordered" evidence="1">
    <location>
        <begin position="509"/>
        <end position="535"/>
    </location>
</feature>
<proteinExistence type="predicted"/>
<reference evidence="3" key="1">
    <citation type="submission" date="2023-07" db="EMBL/GenBank/DDBJ databases">
        <title>Draft genomic sequences of Priestia flexa CCM isolated from the soil of an abandoned mine contaminated by free cyanide in the high Andean zone of Tacna, Peru.</title>
        <authorList>
            <person name="Caceda Quiroz C.J."/>
            <person name="Maraza Chooque G.J."/>
            <person name="Fora Quispe G.L."/>
            <person name="Carpio Mamani M."/>
        </authorList>
    </citation>
    <scope>NUCLEOTIDE SEQUENCE [LARGE SCALE GENOMIC DNA]</scope>
    <source>
        <strain evidence="3">CCM</strain>
    </source>
</reference>
<feature type="compositionally biased region" description="Polar residues" evidence="1">
    <location>
        <begin position="509"/>
        <end position="519"/>
    </location>
</feature>
<dbReference type="Proteomes" id="UP001284771">
    <property type="component" value="Unassembled WGS sequence"/>
</dbReference>
<protein>
    <recommendedName>
        <fullName evidence="4">Phage portal protein</fullName>
    </recommendedName>
</protein>
<evidence type="ECO:0000256" key="1">
    <source>
        <dbReference type="SAM" id="MobiDB-lite"/>
    </source>
</evidence>
<sequence>MTIEWKEWSEKTITDVHGDIYLHRDLYEGNHAAIFPRAEKLIKNGEITDQLFKGYQEARKVQTPYIQANLCKLIAEVPAMLVARSIGKVTSSIPSDERQTEAVNEITDELIDGAETGESSVIEDAQSEVIRQIVKNSKLDLEHWSNIVQHQVDGGLVGVPFEDEKGLRIEFKSRDVYFPHEDGLGADLAYKRTIEGQDYIHVYRERVEGGRLTATHLLYELNGSQMTQIEDDAQVRDILKVQKLVTTYNGRSQLFIQYWGNQKTFINPLGVSALRNQYGKQDEINWRLTQTGIVFERNSKPRIAISEDTFTRLEQIAMERYGEEEGRGRIDHEFLEVTTFDKDTGKAMEVIQVDVKNIGGLEWAQDIMKTMLMETQTSEKALDFYKDASNNSAVSGVAKFYDLYLSITKAERIQQEYVYFLKQLLESCLWLQNKKDPAVLIEEPDIALNEMVPVTRTDLVTENLPALEAGGMSLETFVRRTNPTASEEWIASELERIEMEKQTVDSVSILSGPQTADNLNDNRDENGEIIESDDE</sequence>
<accession>A0ABU4J2A1</accession>
<dbReference type="RefSeq" id="WP_318757204.1">
    <property type="nucleotide sequence ID" value="NZ_JAWUZT010000005.1"/>
</dbReference>
<organism evidence="2 3">
    <name type="scientific">Priestia flexa</name>
    <dbReference type="NCBI Taxonomy" id="86664"/>
    <lineage>
        <taxon>Bacteria</taxon>
        <taxon>Bacillati</taxon>
        <taxon>Bacillota</taxon>
        <taxon>Bacilli</taxon>
        <taxon>Bacillales</taxon>
        <taxon>Bacillaceae</taxon>
        <taxon>Priestia</taxon>
    </lineage>
</organism>
<keyword evidence="3" id="KW-1185">Reference proteome</keyword>
<name>A0ABU4J2A1_9BACI</name>